<feature type="transmembrane region" description="Helical" evidence="6">
    <location>
        <begin position="6"/>
        <end position="24"/>
    </location>
</feature>
<dbReference type="Pfam" id="PF02653">
    <property type="entry name" value="BPD_transp_2"/>
    <property type="match status" value="1"/>
</dbReference>
<accession>A0A4R2KK65</accession>
<evidence type="ECO:0000256" key="3">
    <source>
        <dbReference type="ARBA" id="ARBA00022692"/>
    </source>
</evidence>
<feature type="transmembrane region" description="Helical" evidence="6">
    <location>
        <begin position="225"/>
        <end position="249"/>
    </location>
</feature>
<dbReference type="GO" id="GO:0005886">
    <property type="term" value="C:plasma membrane"/>
    <property type="evidence" value="ECO:0007669"/>
    <property type="project" value="UniProtKB-SubCell"/>
</dbReference>
<keyword evidence="8" id="KW-1185">Reference proteome</keyword>
<dbReference type="RefSeq" id="WP_132245452.1">
    <property type="nucleotide sequence ID" value="NZ_SLWV01000013.1"/>
</dbReference>
<dbReference type="OrthoDB" id="9792579at2"/>
<keyword evidence="5 6" id="KW-0472">Membrane</keyword>
<keyword evidence="2" id="KW-1003">Cell membrane</keyword>
<dbReference type="Proteomes" id="UP000294919">
    <property type="component" value="Unassembled WGS sequence"/>
</dbReference>
<dbReference type="AlphaFoldDB" id="A0A4R2KK65"/>
<keyword evidence="4 6" id="KW-1133">Transmembrane helix</keyword>
<dbReference type="PANTHER" id="PTHR43370:SF2">
    <property type="entry name" value="ABC TRANSPORTER PERMEASE PROTEIN"/>
    <property type="match status" value="1"/>
</dbReference>
<protein>
    <submittedName>
        <fullName evidence="7">Nucleoside ABC transporter membrane protein</fullName>
    </submittedName>
</protein>
<comment type="subcellular location">
    <subcellularLocation>
        <location evidence="1">Cell membrane</location>
        <topology evidence="1">Multi-pass membrane protein</topology>
    </subcellularLocation>
</comment>
<feature type="transmembrane region" description="Helical" evidence="6">
    <location>
        <begin position="91"/>
        <end position="109"/>
    </location>
</feature>
<feature type="transmembrane region" description="Helical" evidence="6">
    <location>
        <begin position="191"/>
        <end position="213"/>
    </location>
</feature>
<evidence type="ECO:0000256" key="2">
    <source>
        <dbReference type="ARBA" id="ARBA00022475"/>
    </source>
</evidence>
<feature type="transmembrane region" description="Helical" evidence="6">
    <location>
        <begin position="144"/>
        <end position="161"/>
    </location>
</feature>
<keyword evidence="3 6" id="KW-0812">Transmembrane</keyword>
<dbReference type="PANTHER" id="PTHR43370">
    <property type="entry name" value="SUGAR ABC TRANSPORTER INTEGRAL MEMBRANE PROTEIN-RELATED"/>
    <property type="match status" value="1"/>
</dbReference>
<evidence type="ECO:0000256" key="4">
    <source>
        <dbReference type="ARBA" id="ARBA00022989"/>
    </source>
</evidence>
<evidence type="ECO:0000256" key="6">
    <source>
        <dbReference type="SAM" id="Phobius"/>
    </source>
</evidence>
<name>A0A4R2KK65_9FIRM</name>
<dbReference type="InterPro" id="IPR001851">
    <property type="entry name" value="ABC_transp_permease"/>
</dbReference>
<dbReference type="EMBL" id="SLWV01000013">
    <property type="protein sequence ID" value="TCO74371.1"/>
    <property type="molecule type" value="Genomic_DNA"/>
</dbReference>
<feature type="transmembrane region" description="Helical" evidence="6">
    <location>
        <begin position="62"/>
        <end position="84"/>
    </location>
</feature>
<feature type="transmembrane region" description="Helical" evidence="6">
    <location>
        <begin position="269"/>
        <end position="288"/>
    </location>
</feature>
<organism evidence="7 8">
    <name type="scientific">Marinisporobacter balticus</name>
    <dbReference type="NCBI Taxonomy" id="2018667"/>
    <lineage>
        <taxon>Bacteria</taxon>
        <taxon>Bacillati</taxon>
        <taxon>Bacillota</taxon>
        <taxon>Clostridia</taxon>
        <taxon>Peptostreptococcales</taxon>
        <taxon>Thermotaleaceae</taxon>
        <taxon>Marinisporobacter</taxon>
    </lineage>
</organism>
<evidence type="ECO:0000256" key="5">
    <source>
        <dbReference type="ARBA" id="ARBA00023136"/>
    </source>
</evidence>
<gene>
    <name evidence="7" type="ORF">EV214_11315</name>
</gene>
<dbReference type="CDD" id="cd06580">
    <property type="entry name" value="TM_PBP1_transp_TpRbsC_like"/>
    <property type="match status" value="1"/>
</dbReference>
<sequence length="310" mass="32845">MDNAIIISTLSAAVIAGTPILYAALGEIICEKSGNLNLGVEGMMLIGAVCGFKAAVLSNNPWVGFLVAMLAGGLFSLIHAFLTITLKSSQVVSGLALTIFGTGLSSFIGKSMIGIPAPVKFSKVAIPILSKIPFIGTILFHQDVLVYISYMMIVAVWIYLYKTNMGLKLKAVGENPAAADAVGIYVSKIQYIHVFIGGVFAGAGGAYLSLAYSPAWLENMTAGRGWIAVSLVIFALWNPVRALVGSYIFGGLDILGYRAQTLGITVSPIFMKMIPYLFTMGVLIFISAKKGNRNIAAPGALGVSYSREER</sequence>
<evidence type="ECO:0000256" key="1">
    <source>
        <dbReference type="ARBA" id="ARBA00004651"/>
    </source>
</evidence>
<reference evidence="7 8" key="1">
    <citation type="submission" date="2019-03" db="EMBL/GenBank/DDBJ databases">
        <title>Genomic Encyclopedia of Type Strains, Phase IV (KMG-IV): sequencing the most valuable type-strain genomes for metagenomic binning, comparative biology and taxonomic classification.</title>
        <authorList>
            <person name="Goeker M."/>
        </authorList>
    </citation>
    <scope>NUCLEOTIDE SEQUENCE [LARGE SCALE GENOMIC DNA]</scope>
    <source>
        <strain evidence="7 8">DSM 102940</strain>
    </source>
</reference>
<proteinExistence type="predicted"/>
<evidence type="ECO:0000313" key="7">
    <source>
        <dbReference type="EMBL" id="TCO74371.1"/>
    </source>
</evidence>
<evidence type="ECO:0000313" key="8">
    <source>
        <dbReference type="Proteomes" id="UP000294919"/>
    </source>
</evidence>
<comment type="caution">
    <text evidence="7">The sequence shown here is derived from an EMBL/GenBank/DDBJ whole genome shotgun (WGS) entry which is preliminary data.</text>
</comment>
<feature type="transmembrane region" description="Helical" evidence="6">
    <location>
        <begin position="36"/>
        <end position="56"/>
    </location>
</feature>
<dbReference type="GO" id="GO:0022857">
    <property type="term" value="F:transmembrane transporter activity"/>
    <property type="evidence" value="ECO:0007669"/>
    <property type="project" value="InterPro"/>
</dbReference>